<proteinExistence type="predicted"/>
<dbReference type="EMBL" id="QOVN01000003">
    <property type="protein sequence ID" value="RXG29306.1"/>
    <property type="molecule type" value="Genomic_DNA"/>
</dbReference>
<feature type="region of interest" description="Disordered" evidence="1">
    <location>
        <begin position="2382"/>
        <end position="2419"/>
    </location>
</feature>
<protein>
    <submittedName>
        <fullName evidence="5">CshA-type fibril repeat protein</fullName>
    </submittedName>
</protein>
<dbReference type="Gene3D" id="4.10.1080.10">
    <property type="entry name" value="TSP type-3 repeat"/>
    <property type="match status" value="3"/>
</dbReference>
<dbReference type="Gene3D" id="3.90.182.10">
    <property type="entry name" value="Toxin - Anthrax Protective Antigen,domain 1"/>
    <property type="match status" value="1"/>
</dbReference>
<dbReference type="SMART" id="SM00758">
    <property type="entry name" value="PA14"/>
    <property type="match status" value="1"/>
</dbReference>
<feature type="region of interest" description="Disordered" evidence="1">
    <location>
        <begin position="2903"/>
        <end position="2982"/>
    </location>
</feature>
<feature type="region of interest" description="Disordered" evidence="1">
    <location>
        <begin position="1119"/>
        <end position="1168"/>
    </location>
</feature>
<feature type="domain" description="Cadherin" evidence="2">
    <location>
        <begin position="1289"/>
        <end position="1401"/>
    </location>
</feature>
<dbReference type="Pfam" id="PF07691">
    <property type="entry name" value="PA14"/>
    <property type="match status" value="1"/>
</dbReference>
<dbReference type="InterPro" id="IPR002126">
    <property type="entry name" value="Cadherin-like_dom"/>
</dbReference>
<feature type="domain" description="Ig-like" evidence="3">
    <location>
        <begin position="2965"/>
        <end position="3060"/>
    </location>
</feature>
<feature type="region of interest" description="Disordered" evidence="1">
    <location>
        <begin position="2454"/>
        <end position="2576"/>
    </location>
</feature>
<feature type="compositionally biased region" description="Polar residues" evidence="1">
    <location>
        <begin position="790"/>
        <end position="831"/>
    </location>
</feature>
<feature type="compositionally biased region" description="Acidic residues" evidence="1">
    <location>
        <begin position="2830"/>
        <end position="2848"/>
    </location>
</feature>
<feature type="domain" description="Cadherin" evidence="2">
    <location>
        <begin position="4421"/>
        <end position="4517"/>
    </location>
</feature>
<feature type="compositionally biased region" description="Basic and acidic residues" evidence="1">
    <location>
        <begin position="2477"/>
        <end position="2493"/>
    </location>
</feature>
<accession>A0ABY0D2P7</accession>
<feature type="compositionally biased region" description="Acidic residues" evidence="1">
    <location>
        <begin position="2494"/>
        <end position="2520"/>
    </location>
</feature>
<sequence>MNKITPKFFHLLSISIIIGLITSKLFGQEGTAQVMPDPNDGVAMFIDQNTYGPGYNSPESQRLYFHIADDVNENLYFGVNPYFRGTDGNPNASTQVYYRIKNPNGTVVAGPSAFSRTNGAPGFINTYQRAVAGPNVAGSTPSGYTPIVFNPNSGSGDYYIEIYLSTDGGVSPYTGPEAALLPYFDFSVISGTTAKRRGRLFSKKWGFITYNPSNFTPQINNDFKGTFFTYTPDGFTIQVQFSEGFRPFGFQLAFNSTGVNSTGNFIQDRRSVNGSVNINNGYPTFLTRPDSAIYPNGEVGVPSFDSAGIFGCPGDYDIPYYTDQAGDVGLLLDLNGTPGFQSGTRDRILEAYSITPGNHIMSWNGLDGLGNPVNEGASVQVLLTLYQGRTNIPMVDAEQNKNGLSVVGIFPSTPNRRLYWDDTQLTNIGTDCSNPNNNTTGAGVSSSLLGQGVLGPVHAWDGPNPTTAVPAPANGGGSATNANLCDDFGNNRTINTWFYAISSESSSRTFEVPRCDYDGDGVADTIDLDDDNDGIADAIENNGYPDANADADNDGIPNFIDTDLPDFIDSNFDGVNDNYDKDLDGVINQYDLDSDNDGILDQNENLTSHCVGTLNYEFYNSVPSGNTVDNIPRTGATSIGRVNDFDVDALYAFVTPGDGETFSIRYTGTIFISTAGNYTFFTSSDDGSKLFIDDIQVVNNDGLHGDQERSGSISLPVGHHKFQVTFFENTGGEVLTVSYQGPSISKRQIPFSALSCSVLDSDTDGTPDYLDLNSDNDGCPDALEGSNTSITRANLKTDTSLNGTVSSRGVPTLVSSGQNDLSSKNPSITGTNCDDDGDGVINGNDRCPGSDDTIDFDGDGVPDSCDRDDDNDGILDTNEQNCATLNNGNSTTRNGDFAQNIFWLSWTGTSIADGIDENDTATLNLPGGGSITATFTNVRDLNLTNPRTYGSDNGNGPSDYFLSDFNTFGGAQLKSDYNLAGASIYANGGGTGNNNDISFDVTFTARTASGTVYTPDLIFADTEETNNLGFPADEYQRVSTNGRNWEIIESVGGTGYNLTGNGSRRVQYNNTGEGVPILRTVDATRLSVEINTAGQNGAQGGQAFAFGVFLECLPRDTDGDAASDSRDTDSDNDGCSDANEAYNNPNADGGDNRFYGTGNPPAVNPDGTVVGATYPGTNSNVTTVNVAPTISIQPTNKTINQGANTTFAVTATGTTLSYQWQVSTNGGGSYSNVANGGVYSGATTNTLTLTNVPYSYNTYRYRVVVTDASYVCSTITSAAAILTVNGVPVANPDTNSTPEDTALNVNAANGVLINDTDADGNTLTVNRFTINGTNYTPGNSAPISGVGIFTLNTNGSYTFTPAANFNGSVPVITYRITDGNGGTASSTLTLSVTPVNDPPVAVNDSNTTPEDVTITVADGAARDLLNNDSDVDGDALNITNFTFDGTTQSAGTTITVANVGALTINANGSYTFAPAANYNGTVPAISYTVSDGSLTATANLAITVTPVNDPPVAGDYTNSTDENTVLNVANGSADDLLPVETDVDGDPISITRFSFNGVNYNAGQSATVTGVGTLVINSNGSYTFTPAANYNGPVPAITFTVSDGTLTDVGSLTLTVDPVNDPPVAIDDANSTNEDTTLTVADGSLDDLLQNDTDLDGDALSISEFTFDVTNYTAGQTASIAGVGDLTINANGSYTFVPASNYNGAVPAITYTVTDGALTDVGNLTLTINAVNDDPIANPDTDTTYEDVTLFIGADEGVLINDTDADGNTLNVTEFTFGGTTVTAGNSVAAAQGELTIYADGSYKFIPAPGFNGAVPAANYTISDSNGGTASSTLTISVTADPCATESTFNWDTVTWAPGSTSNTYNNKNNTSYAFNITPPAGGLESPTPVNAAFYEGDLGSSPSDASQLILSALASNIDGDVISTEILLGESNTGLDGVQFKLFDIDGSSGSVNYQETVTITGYLGGTTVNPILQGTPIHTIAGNTVTSDAFDAPQTGADAAFGVVYASFSTPVDRIVISYGIVSGGTYNAGSAPGFAIYDLTHCFIDVDSDGDGITDSIDLDDDNDGILDTAENLAGLDPNADADGDGVVNYLDDDSTDAAIGDADGLPAAAYDLDGDGIANHLDLDADNDAIPDVLEVGLTDADNDGLVDTAGYGTNGFADELETSADSGVANYTPRNTDANSDIVPNIYNFLDRDSDNDGLSDTEEAFSNNPSYNDTDNDGVIDGFVDADNNGWHDPIDTEATFPTLRNSDADSLPNYLDLDSDGDGIPDTYEGNFEVVDGENDGIVGSGTPADADQDGLADTNDGVIPGFGFGFNADRDGDGVKNVIDIDIDNDGIIDNIEGQPTTGYRAPSGVDTDNDGIDDAYDVNNGGVAIGTINTDGGSAPDYADTNADSEDNEGVDPYDISENATDDSIDLPLDADNNGIVDPSNFIDIDGDGLHDDFENGIFDTTNPLNATNNGQLPTDMPDVDDVGGDRDWRELNNQDKDGDGVADTDDLDDDNDGILDIYEDFNEDGDGNPRTNPSDKDGDGIPNYFDLDSDNDGITDYAESGGTDDPDGNGQPGTGVLDNTEVNDNGIPLAVVGATETESIIVPINTSGSANADFVDLDSDNDGVPDTIEAGGFDPDGDGEYGAGTLNDEDADGLADALDPYDDVQGNTDTPFPTAGTPLVIPDTDGDSIPNHLDLDSDDDTIPDNVEAQTTLGYVYRSDNDTDEDGLDDNYDSSGGVGTGIQPVDTDGDGTPDYLDLDSDNDSLFDIVEAGNPTADTDADGRTNNTVGVNGFDNTYDNGDAYLDFNGIYDNPQTDFPDADNDVNTGGDVDYRDTLDNDNDGVADADDLDDDNDGILDSVENGGTDPTVDSDNDGILDYRDADTAGFVDTNTDGVDDRFDTDLDGIIDQFDTDSDGDNCSDANEAYNDPNADADGNGYYGTGNPPAVNSDGTVTAASYPGTNANVTTPGAAPTITTQPADSSVNEGENTSFTVDATGTTLSYQWQVSTDGGSTFSDITDGGIYSGATTATLNLTAVAYANDGYQYAVVISDATYICDITTSNAATLNVNGNPVAVDDSNSTDEDVDLSVGDGNAGDLLLNDTDADGDVLTITSFTFNGNPYTSGQVASIPNVGDLQINSDGSYTFSPAENYNGTVPTITYTITDGTATDVGELVITVNPINDDPVAVDDTYSVDEDDSVVLTPLDDDTDVDGDVLSIQSINGTTFTGGEQTIAVDNGVVRIDAGGIITFTPDDDFNGSVTIPYTISDGNGGTATANQIITVNAVNDPPVAVDDSYSVDEDDSVVLTPLTGDSDIDGDGLTIESINGTLIAGGAQTIPVTNGTVTIDAGGIITFTPDANYNGPVSFPYVINDGNGATATADQLITVNSVNDDPVAVDDAYTVNEDESVILTPLTGDTDVDGDPLTVQSINGTAVTPGVAQNIAVTNGQVTIATDGTITFVPADDYNGPITFTYTISDGQGGTATASQNINVVSTPDAYDDNFTTNEDTAITDDLFADNGNGPDDLGITPTTAALETNATYGSVTVNTNGTFTYTPNPDYNGTDSFTYTITDANGQSSTATANITITSTPDAVDDVFTVNEDASVSGNLLADNGNGPDDLGSEPTAVALATNAANGSVTINPDGTFTYTPNANFNGTDSFTYTITDANGVSSTASVSVTVIATPDAVDDAFTTSEDTAVSGDLLADNGNGTDDLGVAPTSAALETNAANGSVTVNTNGTFTYTPNADFNGTDSFTYTITDNNGATSTATATVAVISTPDAVDDAFTTNEDTAVSGNLYAGNGSGADDLGSEPTTAALETNAENGSVTVNPNGTFTYTPNTDFNGTDSFTYTITDTNGAESTATATITIVATPDAVDDAFTTDEDTAVSGNLIADNGNGADDLGSEPTAAALDTNATNGSVVVNSDGTFTYTPNTDFNGTDSFTYTLTDNNGITSTATATVTVVSTPDALDDEFTTFEDAAVSGNLFDDNGFGADDLGSTPTTATLLTNGANGNAIVNTDGTYTYTPNANYNGSDSFTYTITDDNGNTSTATVFITIVSTPDAFNDEFTIDEDEVLTDSVFANNENGADDLGTAPTTAALTTSPANGAIIFNTNGTFTYTPDADFNGTDSFTYTITDDNGNTSTATATITLNPIADAVADTFTTDEDTTLNADVSTNDTYTGTATYVYNNDTDNGGSVSMNNDGSFVYTPAPDFVGDETFTYTVTDINSATETVSVTITVNPVADIVPDSDTTNEDVAVTTNVVDNDTFQGTYGTDYAITATTDPANGTITDNGDGTITYTPDPDFNGTDSYTYTVTDVNGDTETTTVTITVNPVADIVADADTTDEDVAVTTNVVDNDTFQGTYGTDYEITATTDPADGTITENGDGTITYTPDPDFNGTDSYTYTVTDVNGDTETTTVNITVNPIVDIVADADTTDEDVAVTTNVVDNDTFQGTYGTDYEITATTDPANGTVTENGDGTITYTPNSDFNGTDSYTYTVTDVNGDTSTETVTITVNPIADAVADTFTTDEDTVLNANVSLNDTYSAAANYVFNGDTSNGGSVDMNPDGSFEYTPAADFAGEETFTYTVTDVNDTDETVTVTITVNPVADIVPDSDTTDEDVAVTTNVVDNDTFQGTYGTDYEITATTDPADGTITDNGDGTITYTPDPDFNGTDSYTYTVTDVNGDTETTTVTITVNPVADIVPDSDTTDEDVAVTTNVVDNDTFQGVYGTDYEITATTDPADGTITENGDGTITYTPDPDFNGTDSYTYTVTDVNGDTETATVTITVNPIVDIVADADTTDEDVAVTTDVVDNDTFQGVYGTDYEITATTDPANGTVTENGDGTITYTPNSDFNGTDSYTYTVTDVNGDTSTETVT</sequence>
<evidence type="ECO:0000259" key="3">
    <source>
        <dbReference type="PROSITE" id="PS50835"/>
    </source>
</evidence>
<dbReference type="Gene3D" id="2.60.40.1200">
    <property type="match status" value="6"/>
</dbReference>
<dbReference type="InterPro" id="IPR040853">
    <property type="entry name" value="RapA2_cadherin-like"/>
</dbReference>
<keyword evidence="6" id="KW-1185">Reference proteome</keyword>
<feature type="compositionally biased region" description="Basic and acidic residues" evidence="1">
    <location>
        <begin position="1119"/>
        <end position="1129"/>
    </location>
</feature>
<feature type="region of interest" description="Disordered" evidence="1">
    <location>
        <begin position="790"/>
        <end position="839"/>
    </location>
</feature>
<dbReference type="PROSITE" id="PS51820">
    <property type="entry name" value="PA14"/>
    <property type="match status" value="1"/>
</dbReference>
<dbReference type="Pfam" id="PF17963">
    <property type="entry name" value="Big_9"/>
    <property type="match status" value="19"/>
</dbReference>
<dbReference type="NCBIfam" id="NF012211">
    <property type="entry name" value="tand_rpt_95"/>
    <property type="match status" value="24"/>
</dbReference>
<dbReference type="InterPro" id="IPR028974">
    <property type="entry name" value="TSP_type-3_rpt"/>
</dbReference>
<dbReference type="InterPro" id="IPR013783">
    <property type="entry name" value="Ig-like_fold"/>
</dbReference>
<evidence type="ECO:0000256" key="1">
    <source>
        <dbReference type="SAM" id="MobiDB-lite"/>
    </source>
</evidence>
<dbReference type="Gene3D" id="2.60.40.3440">
    <property type="match status" value="18"/>
</dbReference>
<organism evidence="5 6">
    <name type="scientific">Leeuwenhoekiella palythoae</name>
    <dbReference type="NCBI Taxonomy" id="573501"/>
    <lineage>
        <taxon>Bacteria</taxon>
        <taxon>Pseudomonadati</taxon>
        <taxon>Bacteroidota</taxon>
        <taxon>Flavobacteriia</taxon>
        <taxon>Flavobacteriales</taxon>
        <taxon>Flavobacteriaceae</taxon>
        <taxon>Leeuwenhoekiella</taxon>
    </lineage>
</organism>
<feature type="compositionally biased region" description="Polar residues" evidence="1">
    <location>
        <begin position="2210"/>
        <end position="2219"/>
    </location>
</feature>
<dbReference type="Pfam" id="PF17803">
    <property type="entry name" value="Cadherin_4"/>
    <property type="match status" value="5"/>
</dbReference>
<reference evidence="5 6" key="1">
    <citation type="submission" date="2018-07" db="EMBL/GenBank/DDBJ databases">
        <title>Leeuwenhoekiella genomics.</title>
        <authorList>
            <person name="Tahon G."/>
            <person name="Willems A."/>
        </authorList>
    </citation>
    <scope>NUCLEOTIDE SEQUENCE [LARGE SCALE GENOMIC DNA]</scope>
    <source>
        <strain evidence="5 6">LMG 24856</strain>
    </source>
</reference>
<dbReference type="PANTHER" id="PTHR10199:SF119">
    <property type="entry name" value="RE20510P"/>
    <property type="match status" value="1"/>
</dbReference>
<dbReference type="InterPro" id="IPR007110">
    <property type="entry name" value="Ig-like_dom"/>
</dbReference>
<feature type="non-terminal residue" evidence="5">
    <location>
        <position position="4868"/>
    </location>
</feature>
<comment type="caution">
    <text evidence="5">The sequence shown here is derived from an EMBL/GenBank/DDBJ whole genome shotgun (WGS) entry which is preliminary data.</text>
</comment>
<feature type="compositionally biased region" description="Polar residues" evidence="1">
    <location>
        <begin position="2454"/>
        <end position="2466"/>
    </location>
</feature>
<feature type="compositionally biased region" description="Acidic residues" evidence="1">
    <location>
        <begin position="2396"/>
        <end position="2405"/>
    </location>
</feature>
<feature type="domain" description="PA14" evidence="4">
    <location>
        <begin position="609"/>
        <end position="753"/>
    </location>
</feature>
<dbReference type="PROSITE" id="PS50268">
    <property type="entry name" value="CADHERIN_2"/>
    <property type="match status" value="3"/>
</dbReference>
<dbReference type="PANTHER" id="PTHR10199">
    <property type="entry name" value="THROMBOSPONDIN"/>
    <property type="match status" value="1"/>
</dbReference>
<dbReference type="InterPro" id="IPR011658">
    <property type="entry name" value="PA14_dom"/>
</dbReference>
<dbReference type="PROSITE" id="PS50835">
    <property type="entry name" value="IG_LIKE"/>
    <property type="match status" value="2"/>
</dbReference>
<dbReference type="SUPFAM" id="SSF103647">
    <property type="entry name" value="TSP type-3 repeat"/>
    <property type="match status" value="1"/>
</dbReference>
<name>A0ABY0D2P7_9FLAO</name>
<feature type="region of interest" description="Disordered" evidence="1">
    <location>
        <begin position="2806"/>
        <end position="2870"/>
    </location>
</feature>
<feature type="compositionally biased region" description="Polar residues" evidence="1">
    <location>
        <begin position="2942"/>
        <end position="2982"/>
    </location>
</feature>
<evidence type="ECO:0000259" key="2">
    <source>
        <dbReference type="PROSITE" id="PS50268"/>
    </source>
</evidence>
<dbReference type="Gene3D" id="2.60.40.10">
    <property type="entry name" value="Immunoglobulins"/>
    <property type="match status" value="2"/>
</dbReference>
<dbReference type="InterPro" id="IPR037524">
    <property type="entry name" value="PA14/GLEYA"/>
</dbReference>
<gene>
    <name evidence="5" type="ORF">DSM01_1404</name>
</gene>
<feature type="domain" description="Ig-like" evidence="3">
    <location>
        <begin position="1188"/>
        <end position="1283"/>
    </location>
</feature>
<evidence type="ECO:0000313" key="5">
    <source>
        <dbReference type="EMBL" id="RXG29306.1"/>
    </source>
</evidence>
<feature type="region of interest" description="Disordered" evidence="1">
    <location>
        <begin position="2678"/>
        <end position="2698"/>
    </location>
</feature>
<dbReference type="Proteomes" id="UP000290037">
    <property type="component" value="Unassembled WGS sequence"/>
</dbReference>
<feature type="domain" description="Cadherin" evidence="2">
    <location>
        <begin position="4602"/>
        <end position="4697"/>
    </location>
</feature>
<evidence type="ECO:0000313" key="6">
    <source>
        <dbReference type="Proteomes" id="UP000290037"/>
    </source>
</evidence>
<feature type="region of interest" description="Disordered" evidence="1">
    <location>
        <begin position="2201"/>
        <end position="2223"/>
    </location>
</feature>
<evidence type="ECO:0000259" key="4">
    <source>
        <dbReference type="PROSITE" id="PS51820"/>
    </source>
</evidence>
<dbReference type="SUPFAM" id="SSF56988">
    <property type="entry name" value="Anthrax protective antigen"/>
    <property type="match status" value="1"/>
</dbReference>
<dbReference type="RefSeq" id="WP_128755689.1">
    <property type="nucleotide sequence ID" value="NZ_QOVN01000003.1"/>
</dbReference>